<accession>A0A8J4H9X0</accession>
<dbReference type="EMBL" id="DTQM01000040">
    <property type="protein sequence ID" value="HGC41971.1"/>
    <property type="molecule type" value="Genomic_DNA"/>
</dbReference>
<feature type="binding site" evidence="1">
    <location>
        <position position="55"/>
    </location>
    <ligand>
        <name>Mg(2+)</name>
        <dbReference type="ChEBI" id="CHEBI:18420"/>
        <label>1</label>
    </ligand>
</feature>
<reference evidence="2" key="1">
    <citation type="journal article" date="2020" name="mSystems">
        <title>Genome- and Community-Level Interaction Insights into Carbon Utilization and Element Cycling Functions of Hydrothermarchaeota in Hydrothermal Sediment.</title>
        <authorList>
            <person name="Zhou Z."/>
            <person name="Liu Y."/>
            <person name="Xu W."/>
            <person name="Pan J."/>
            <person name="Luo Z.H."/>
            <person name="Li M."/>
        </authorList>
    </citation>
    <scope>NUCLEOTIDE SEQUENCE</scope>
    <source>
        <strain evidence="2">SpSt-997</strain>
    </source>
</reference>
<dbReference type="Gene3D" id="1.10.4080.10">
    <property type="entry name" value="ADP-ribosylation/Crystallin J1"/>
    <property type="match status" value="1"/>
</dbReference>
<dbReference type="PANTHER" id="PTHR16222">
    <property type="entry name" value="ADP-RIBOSYLGLYCOHYDROLASE"/>
    <property type="match status" value="1"/>
</dbReference>
<dbReference type="InterPro" id="IPR036705">
    <property type="entry name" value="Ribosyl_crysJ1_sf"/>
</dbReference>
<dbReference type="InterPro" id="IPR005502">
    <property type="entry name" value="Ribosyl_crysJ1"/>
</dbReference>
<dbReference type="InterPro" id="IPR050792">
    <property type="entry name" value="ADP-ribosylglycohydrolase"/>
</dbReference>
<dbReference type="SUPFAM" id="SSF101478">
    <property type="entry name" value="ADP-ribosylglycohydrolase"/>
    <property type="match status" value="1"/>
</dbReference>
<evidence type="ECO:0000313" key="2">
    <source>
        <dbReference type="EMBL" id="HGC41971.1"/>
    </source>
</evidence>
<comment type="caution">
    <text evidence="2">The sequence shown here is derived from an EMBL/GenBank/DDBJ whole genome shotgun (WGS) entry which is preliminary data.</text>
</comment>
<dbReference type="PANTHER" id="PTHR16222:SF12">
    <property type="entry name" value="ADP-RIBOSYLGLYCOHYDROLASE-RELATED"/>
    <property type="match status" value="1"/>
</dbReference>
<comment type="cofactor">
    <cofactor evidence="1">
        <name>Mg(2+)</name>
        <dbReference type="ChEBI" id="CHEBI:18420"/>
    </cofactor>
    <text evidence="1">Binds 2 magnesium ions per subunit.</text>
</comment>
<proteinExistence type="predicted"/>
<feature type="binding site" evidence="1">
    <location>
        <position position="254"/>
    </location>
    <ligand>
        <name>Mg(2+)</name>
        <dbReference type="ChEBI" id="CHEBI:18420"/>
        <label>1</label>
    </ligand>
</feature>
<gene>
    <name evidence="2" type="ORF">ENY07_01940</name>
</gene>
<keyword evidence="1" id="KW-0479">Metal-binding</keyword>
<dbReference type="AlphaFoldDB" id="A0A8J4H9X0"/>
<sequence>MDPRRDRAIGSLLGLAAGDALGVPMEFQERDQRPPVTDLIGGGPFHLKPGEWTDDTAMALCLAESLLAKRDFDPRDLMERFVRWWKKGENSSTGSCFDIGNATRAALERYRKSGDPFAGSEDPMQAGNGSIMRLAPVAIFWHGSPERAARAAREQSRTTHASPACLDACELLARVLVAAIGGAGKAALLQPARPGWLAEVTQIAAGRWRDKQRAQIRSSGYVVDTLEAAFWCVARSEDARAALIMAANLGHDADTVAAVTGQIAGSIWGASALPLAWREKLVAAERITSLAEQLFDAVK</sequence>
<feature type="binding site" evidence="1">
    <location>
        <position position="54"/>
    </location>
    <ligand>
        <name>Mg(2+)</name>
        <dbReference type="ChEBI" id="CHEBI:18420"/>
        <label>1</label>
    </ligand>
</feature>
<organism evidence="2">
    <name type="scientific">Acidicaldus sp</name>
    <dbReference type="NCBI Taxonomy" id="1872105"/>
    <lineage>
        <taxon>Bacteria</taxon>
        <taxon>Pseudomonadati</taxon>
        <taxon>Pseudomonadota</taxon>
        <taxon>Alphaproteobacteria</taxon>
        <taxon>Acetobacterales</taxon>
        <taxon>Acetobacteraceae</taxon>
        <taxon>Acidicaldus</taxon>
    </lineage>
</organism>
<keyword evidence="1" id="KW-0460">Magnesium</keyword>
<dbReference type="GO" id="GO:0046872">
    <property type="term" value="F:metal ion binding"/>
    <property type="evidence" value="ECO:0007669"/>
    <property type="project" value="UniProtKB-KW"/>
</dbReference>
<feature type="binding site" evidence="1">
    <location>
        <position position="53"/>
    </location>
    <ligand>
        <name>Mg(2+)</name>
        <dbReference type="ChEBI" id="CHEBI:18420"/>
        <label>1</label>
    </ligand>
</feature>
<protein>
    <submittedName>
        <fullName evidence="2">ADP-ribosylglycohydrolase family protein</fullName>
    </submittedName>
</protein>
<feature type="binding site" evidence="1">
    <location>
        <position position="255"/>
    </location>
    <ligand>
        <name>Mg(2+)</name>
        <dbReference type="ChEBI" id="CHEBI:18420"/>
        <label>1</label>
    </ligand>
</feature>
<feature type="binding site" evidence="1">
    <location>
        <position position="252"/>
    </location>
    <ligand>
        <name>Mg(2+)</name>
        <dbReference type="ChEBI" id="CHEBI:18420"/>
        <label>1</label>
    </ligand>
</feature>
<name>A0A8J4H9X0_9PROT</name>
<dbReference type="Pfam" id="PF03747">
    <property type="entry name" value="ADP_ribosyl_GH"/>
    <property type="match status" value="1"/>
</dbReference>
<evidence type="ECO:0000256" key="1">
    <source>
        <dbReference type="PIRSR" id="PIRSR605502-1"/>
    </source>
</evidence>